<reference evidence="9" key="1">
    <citation type="submission" date="2016-07" db="EMBL/GenBank/DDBJ databases">
        <authorList>
            <person name="Florea S."/>
            <person name="Webb J.S."/>
            <person name="Jaromczyk J."/>
            <person name="Schardl C.L."/>
        </authorList>
    </citation>
    <scope>NUCLEOTIDE SEQUENCE [LARGE SCALE GENOMIC DNA]</scope>
</reference>
<sequence length="95" mass="10194">MFRYAPMHNLFGSDSWLYVILVGFVVGLLARFLGPSGGRSGCLFTVLLGIAGALVAGWFGHYMGWYSRGEPAGFLGALLGAIALLALLRLFLGKR</sequence>
<dbReference type="AlphaFoldDB" id="A0A1M4IH68"/>
<proteinExistence type="inferred from homology"/>
<dbReference type="EMBL" id="FLUK01000115">
    <property type="protein sequence ID" value="SBV87409.1"/>
    <property type="molecule type" value="Genomic_DNA"/>
</dbReference>
<comment type="subcellular location">
    <subcellularLocation>
        <location evidence="1">Cell membrane</location>
        <topology evidence="1">Multi-pass membrane protein</topology>
    </subcellularLocation>
</comment>
<dbReference type="GO" id="GO:0005886">
    <property type="term" value="C:plasma membrane"/>
    <property type="evidence" value="ECO:0007669"/>
    <property type="project" value="UniProtKB-SubCell"/>
</dbReference>
<evidence type="ECO:0000256" key="2">
    <source>
        <dbReference type="ARBA" id="ARBA00011006"/>
    </source>
</evidence>
<feature type="transmembrane region" description="Helical" evidence="7">
    <location>
        <begin position="72"/>
        <end position="92"/>
    </location>
</feature>
<dbReference type="Proteomes" id="UP000184997">
    <property type="component" value="Unassembled WGS sequence"/>
</dbReference>
<evidence type="ECO:0000256" key="4">
    <source>
        <dbReference type="ARBA" id="ARBA00022692"/>
    </source>
</evidence>
<dbReference type="PANTHER" id="PTHR33884:SF7">
    <property type="entry name" value="BSL8023 PROTEIN"/>
    <property type="match status" value="1"/>
</dbReference>
<keyword evidence="5 7" id="KW-1133">Transmembrane helix</keyword>
<dbReference type="Pfam" id="PF04226">
    <property type="entry name" value="Transgly_assoc"/>
    <property type="match status" value="1"/>
</dbReference>
<protein>
    <recommendedName>
        <fullName evidence="10">GlsB/YeaQ/YmgE family stress response membrane protein</fullName>
    </recommendedName>
</protein>
<comment type="similarity">
    <text evidence="2">Belongs to the UPF0410 family.</text>
</comment>
<accession>A0A1M4IH68</accession>
<feature type="transmembrane region" description="Helical" evidence="7">
    <location>
        <begin position="41"/>
        <end position="60"/>
    </location>
</feature>
<dbReference type="InterPro" id="IPR007341">
    <property type="entry name" value="Transgly_assoc"/>
</dbReference>
<evidence type="ECO:0000256" key="7">
    <source>
        <dbReference type="SAM" id="Phobius"/>
    </source>
</evidence>
<keyword evidence="6 7" id="KW-0472">Membrane</keyword>
<evidence type="ECO:0008006" key="10">
    <source>
        <dbReference type="Google" id="ProtNLM"/>
    </source>
</evidence>
<dbReference type="PANTHER" id="PTHR33884">
    <property type="entry name" value="UPF0410 PROTEIN YMGE"/>
    <property type="match status" value="1"/>
</dbReference>
<feature type="transmembrane region" description="Helical" evidence="7">
    <location>
        <begin position="15"/>
        <end position="34"/>
    </location>
</feature>
<evidence type="ECO:0000313" key="8">
    <source>
        <dbReference type="EMBL" id="SBV87409.1"/>
    </source>
</evidence>
<name>A0A1M4IH68_9XANT</name>
<gene>
    <name evidence="8" type="ORF">XTGNCPPB3709_1334</name>
</gene>
<keyword evidence="3" id="KW-1003">Cell membrane</keyword>
<evidence type="ECO:0000256" key="6">
    <source>
        <dbReference type="ARBA" id="ARBA00023136"/>
    </source>
</evidence>
<evidence type="ECO:0000256" key="3">
    <source>
        <dbReference type="ARBA" id="ARBA00022475"/>
    </source>
</evidence>
<evidence type="ECO:0000256" key="5">
    <source>
        <dbReference type="ARBA" id="ARBA00022989"/>
    </source>
</evidence>
<evidence type="ECO:0000256" key="1">
    <source>
        <dbReference type="ARBA" id="ARBA00004651"/>
    </source>
</evidence>
<organism evidence="8 9">
    <name type="scientific">Xanthomonas graminis pv. graminis</name>
    <dbReference type="NCBI Taxonomy" id="134874"/>
    <lineage>
        <taxon>Bacteria</taxon>
        <taxon>Pseudomonadati</taxon>
        <taxon>Pseudomonadota</taxon>
        <taxon>Gammaproteobacteria</taxon>
        <taxon>Lysobacterales</taxon>
        <taxon>Lysobacteraceae</taxon>
        <taxon>Xanthomonas</taxon>
        <taxon>Xanthomonas translucens group</taxon>
        <taxon>Xanthomonas graminis</taxon>
    </lineage>
</organism>
<keyword evidence="4 7" id="KW-0812">Transmembrane</keyword>
<evidence type="ECO:0000313" key="9">
    <source>
        <dbReference type="Proteomes" id="UP000184997"/>
    </source>
</evidence>